<keyword evidence="1" id="KW-0472">Membrane</keyword>
<accession>A0A919W969</accession>
<feature type="transmembrane region" description="Helical" evidence="1">
    <location>
        <begin position="573"/>
        <end position="591"/>
    </location>
</feature>
<feature type="transmembrane region" description="Helical" evidence="1">
    <location>
        <begin position="693"/>
        <end position="711"/>
    </location>
</feature>
<organism evidence="3 4">
    <name type="scientific">Paractinoplanes toevensis</name>
    <dbReference type="NCBI Taxonomy" id="571911"/>
    <lineage>
        <taxon>Bacteria</taxon>
        <taxon>Bacillati</taxon>
        <taxon>Actinomycetota</taxon>
        <taxon>Actinomycetes</taxon>
        <taxon>Micromonosporales</taxon>
        <taxon>Micromonosporaceae</taxon>
        <taxon>Paractinoplanes</taxon>
    </lineage>
</organism>
<reference evidence="3 4" key="1">
    <citation type="submission" date="2021-03" db="EMBL/GenBank/DDBJ databases">
        <title>Whole genome shotgun sequence of Actinoplanes toevensis NBRC 105298.</title>
        <authorList>
            <person name="Komaki H."/>
            <person name="Tamura T."/>
        </authorList>
    </citation>
    <scope>NUCLEOTIDE SEQUENCE [LARGE SCALE GENOMIC DNA]</scope>
    <source>
        <strain evidence="3 4">NBRC 105298</strain>
    </source>
</reference>
<feature type="transmembrane region" description="Helical" evidence="1">
    <location>
        <begin position="901"/>
        <end position="919"/>
    </location>
</feature>
<feature type="transmembrane region" description="Helical" evidence="1">
    <location>
        <begin position="459"/>
        <end position="480"/>
    </location>
</feature>
<feature type="transmembrane region" description="Helical" evidence="1">
    <location>
        <begin position="424"/>
        <end position="447"/>
    </location>
</feature>
<keyword evidence="1" id="KW-0812">Transmembrane</keyword>
<proteinExistence type="predicted"/>
<dbReference type="PROSITE" id="PS50837">
    <property type="entry name" value="NACHT"/>
    <property type="match status" value="1"/>
</dbReference>
<evidence type="ECO:0000313" key="4">
    <source>
        <dbReference type="Proteomes" id="UP000677082"/>
    </source>
</evidence>
<dbReference type="InterPro" id="IPR027417">
    <property type="entry name" value="P-loop_NTPase"/>
</dbReference>
<dbReference type="Gene3D" id="3.40.50.300">
    <property type="entry name" value="P-loop containing nucleotide triphosphate hydrolases"/>
    <property type="match status" value="1"/>
</dbReference>
<feature type="transmembrane region" description="Helical" evidence="1">
    <location>
        <begin position="861"/>
        <end position="881"/>
    </location>
</feature>
<gene>
    <name evidence="3" type="ORF">Ato02nite_076930</name>
</gene>
<feature type="transmembrane region" description="Helical" evidence="1">
    <location>
        <begin position="785"/>
        <end position="814"/>
    </location>
</feature>
<dbReference type="AlphaFoldDB" id="A0A919W969"/>
<comment type="caution">
    <text evidence="3">The sequence shown here is derived from an EMBL/GenBank/DDBJ whole genome shotgun (WGS) entry which is preliminary data.</text>
</comment>
<dbReference type="EMBL" id="BOQN01000102">
    <property type="protein sequence ID" value="GIM95900.1"/>
    <property type="molecule type" value="Genomic_DNA"/>
</dbReference>
<feature type="transmembrane region" description="Helical" evidence="1">
    <location>
        <begin position="931"/>
        <end position="952"/>
    </location>
</feature>
<feature type="transmembrane region" description="Helical" evidence="1">
    <location>
        <begin position="627"/>
        <end position="650"/>
    </location>
</feature>
<feature type="transmembrane region" description="Helical" evidence="1">
    <location>
        <begin position="756"/>
        <end position="773"/>
    </location>
</feature>
<feature type="transmembrane region" description="Helical" evidence="1">
    <location>
        <begin position="523"/>
        <end position="542"/>
    </location>
</feature>
<keyword evidence="1" id="KW-1133">Transmembrane helix</keyword>
<dbReference type="InterPro" id="IPR007111">
    <property type="entry name" value="NACHT_NTPase"/>
</dbReference>
<feature type="transmembrane region" description="Helical" evidence="1">
    <location>
        <begin position="662"/>
        <end position="681"/>
    </location>
</feature>
<keyword evidence="4" id="KW-1185">Reference proteome</keyword>
<evidence type="ECO:0000313" key="3">
    <source>
        <dbReference type="EMBL" id="GIM95900.1"/>
    </source>
</evidence>
<feature type="transmembrane region" description="Helical" evidence="1">
    <location>
        <begin position="732"/>
        <end position="750"/>
    </location>
</feature>
<feature type="domain" description="NACHT" evidence="2">
    <location>
        <begin position="144"/>
        <end position="266"/>
    </location>
</feature>
<feature type="transmembrane region" description="Helical" evidence="1">
    <location>
        <begin position="834"/>
        <end position="854"/>
    </location>
</feature>
<dbReference type="Proteomes" id="UP000677082">
    <property type="component" value="Unassembled WGS sequence"/>
</dbReference>
<evidence type="ECO:0000256" key="1">
    <source>
        <dbReference type="SAM" id="Phobius"/>
    </source>
</evidence>
<protein>
    <recommendedName>
        <fullName evidence="2">NACHT domain-containing protein</fullName>
    </recommendedName>
</protein>
<sequence length="1021" mass="107747">MRFPDRTVLHWGLLSAVVGTALSFATNLASNLVTALSTPAQIAVWTTVTALTGVAGALAAKNWPRTGSSLDEVAERLRNAVGLRWENDPIWRSVQEAGRLPTAWRPAGSGWFEANASLDAATGKATTAPGEALAGLWVPGEAGSKLVVLGDGGSGKTELLVETLRFLLTNGRPGDPVPVLVPLASWDPRQRLRPWLVDWIRANYRFLARASPEHPGRNLAEAVLAEGRLALMLDGFDEIAPEFRTEALRQINELPGCTRTLLSSRPAEYRAAVDTRARANPMRGARGIVLLPQPLPAVTRYLACRSDEPGRWSRLLTESPVLARTVRTPLMVMLVNSMYNHDGRAAPDPDELRRFGTRAELEEFLLAGFLPARYPAVVGTAWTATEAGHWLSNLARMAGGRADLRWWELDGRASAWSRPAVADAVMSIAVLVWTALSAGLLNGWLSLDPRYGFTDGVRISGAALVCYLAMRILTTTYGAAVMGAVGAYVAGTLSGSYDLGVGVGLITGFSWRPLPLKRSGPRSAVLVTLLVVAVPVAIRAASRLWSTLFTPGLTRGFAAGALDGFVNRWDEDVNGWLATGLVAGIIVWTAVSANSSPKPLLPALAVGGSVAGIDCWADGFRAGVTDAWLLGPADGLAAGFAVWYVTFWAAQFRDRPHSRGTARPVLAGALLACLGTGLNFVSYRAQTDISADLARAAAEGLCLGVLLWIALTDRRAPATRMMRTPLTTWLRIAAPAAGTAGAVAVVHGLSSGVARGIATGLGIGTVVLFALCRRHRPGAEMPGPAGAGVFALVVVGIVAGFGYGLLFGLAAGLGSRVSRAIWQRGQPSRGVVPSWGGAVGGAAVGTVTALAAAFNGMALPWLVITGLTSAIALSLTFGIRMESGPEDLVASPRTLFRRDRRAFFTISAVVATALGFSLGSRTIAGGGPWTAGVLAAVTTTLTFGTTTGLVIAAATTRYGVFAVTVAMSAARGDLPWRLMRFLHDAHVNRGVLRSNGESYQFRHERLRHRIARDHAATRAGG</sequence>
<feature type="transmembrane region" description="Helical" evidence="1">
    <location>
        <begin position="486"/>
        <end position="511"/>
    </location>
</feature>
<name>A0A919W969_9ACTN</name>
<evidence type="ECO:0000259" key="2">
    <source>
        <dbReference type="PROSITE" id="PS50837"/>
    </source>
</evidence>
<dbReference type="RefSeq" id="WP_213011592.1">
    <property type="nucleotide sequence ID" value="NZ_BOQN01000102.1"/>
</dbReference>